<dbReference type="PANTHER" id="PTHR30337:SF0">
    <property type="entry name" value="NUCLEASE SBCCD SUBUNIT D"/>
    <property type="match status" value="1"/>
</dbReference>
<sequence>MKFLHTSEWHLGRQFHNVSLIDDQKHVLNQVLDYVEREAVDVVIIAGDVYDRAIPPTIAVDLLDEILNKICLELKVPVLMIPGNHDSGDRLKFGASHFRQAGLHILGELTRITEPITFVGGFTAE</sequence>
<dbReference type="InterPro" id="IPR050535">
    <property type="entry name" value="DNA_Repair-Maintenance_Comp"/>
</dbReference>
<evidence type="ECO:0000256" key="6">
    <source>
        <dbReference type="RuleBase" id="RU363069"/>
    </source>
</evidence>
<name>A0ABR9VP76_9SYNC</name>
<evidence type="ECO:0000313" key="9">
    <source>
        <dbReference type="Proteomes" id="UP000658720"/>
    </source>
</evidence>
<accession>A0ABR9VP76</accession>
<evidence type="ECO:0000256" key="5">
    <source>
        <dbReference type="ARBA" id="ARBA00022839"/>
    </source>
</evidence>
<comment type="caution">
    <text evidence="8">The sequence shown here is derived from an EMBL/GenBank/DDBJ whole genome shotgun (WGS) entry which is preliminary data.</text>
</comment>
<organism evidence="8 9">
    <name type="scientific">Synechocystis salina LEGE 00031</name>
    <dbReference type="NCBI Taxonomy" id="1828736"/>
    <lineage>
        <taxon>Bacteria</taxon>
        <taxon>Bacillati</taxon>
        <taxon>Cyanobacteriota</taxon>
        <taxon>Cyanophyceae</taxon>
        <taxon>Synechococcales</taxon>
        <taxon>Merismopediaceae</taxon>
        <taxon>Synechocystis</taxon>
    </lineage>
</organism>
<keyword evidence="5 6" id="KW-0269">Exonuclease</keyword>
<evidence type="ECO:0000256" key="1">
    <source>
        <dbReference type="ARBA" id="ARBA00010555"/>
    </source>
</evidence>
<keyword evidence="3 6" id="KW-0540">Nuclease</keyword>
<keyword evidence="6" id="KW-0233">DNA recombination</keyword>
<dbReference type="InterPro" id="IPR029052">
    <property type="entry name" value="Metallo-depent_PP-like"/>
</dbReference>
<comment type="function">
    <text evidence="6">SbcCD cleaves DNA hairpin structures. These structures can inhibit DNA replication and are intermediates in certain DNA recombination reactions. The complex acts as a 3'-&gt;5' double strand exonuclease that can open hairpins. It also has a 5' single-strand endonuclease activity.</text>
</comment>
<dbReference type="InterPro" id="IPR041796">
    <property type="entry name" value="Mre11_N"/>
</dbReference>
<dbReference type="Pfam" id="PF00149">
    <property type="entry name" value="Metallophos"/>
    <property type="match status" value="1"/>
</dbReference>
<keyword evidence="6" id="KW-0235">DNA replication</keyword>
<comment type="subunit">
    <text evidence="6">Heterodimer of SbcC and SbcD.</text>
</comment>
<dbReference type="NCBIfam" id="TIGR00619">
    <property type="entry name" value="sbcd"/>
    <property type="match status" value="1"/>
</dbReference>
<reference evidence="8 9" key="1">
    <citation type="submission" date="2020-10" db="EMBL/GenBank/DDBJ databases">
        <authorList>
            <person name="Castelo-Branco R."/>
            <person name="Eusebio N."/>
            <person name="Adriana R."/>
            <person name="Vieira A."/>
            <person name="Brugerolle De Fraissinette N."/>
            <person name="Rezende De Castro R."/>
            <person name="Schneider M.P."/>
            <person name="Vasconcelos V."/>
            <person name="Leao P.N."/>
        </authorList>
    </citation>
    <scope>NUCLEOTIDE SEQUENCE [LARGE SCALE GENOMIC DNA]</scope>
    <source>
        <strain evidence="8 9">LEGE 00031</strain>
    </source>
</reference>
<dbReference type="GO" id="GO:0004527">
    <property type="term" value="F:exonuclease activity"/>
    <property type="evidence" value="ECO:0007669"/>
    <property type="project" value="UniProtKB-KW"/>
</dbReference>
<evidence type="ECO:0000256" key="2">
    <source>
        <dbReference type="ARBA" id="ARBA00013365"/>
    </source>
</evidence>
<dbReference type="InterPro" id="IPR004843">
    <property type="entry name" value="Calcineurin-like_PHP"/>
</dbReference>
<evidence type="ECO:0000313" key="8">
    <source>
        <dbReference type="EMBL" id="MBE9253160.1"/>
    </source>
</evidence>
<dbReference type="SUPFAM" id="SSF56300">
    <property type="entry name" value="Metallo-dependent phosphatases"/>
    <property type="match status" value="1"/>
</dbReference>
<dbReference type="Gene3D" id="3.60.21.10">
    <property type="match status" value="1"/>
</dbReference>
<protein>
    <recommendedName>
        <fullName evidence="2 6">Nuclease SbcCD subunit D</fullName>
    </recommendedName>
</protein>
<dbReference type="PANTHER" id="PTHR30337">
    <property type="entry name" value="COMPONENT OF ATP-DEPENDENT DSDNA EXONUCLEASE"/>
    <property type="match status" value="1"/>
</dbReference>
<dbReference type="RefSeq" id="WP_194019088.1">
    <property type="nucleotide sequence ID" value="NZ_JADEVV010000009.1"/>
</dbReference>
<keyword evidence="4 6" id="KW-0378">Hydrolase</keyword>
<comment type="similarity">
    <text evidence="1 6">Belongs to the SbcD family.</text>
</comment>
<dbReference type="InterPro" id="IPR004593">
    <property type="entry name" value="SbcD"/>
</dbReference>
<dbReference type="EMBL" id="JADEVV010000009">
    <property type="protein sequence ID" value="MBE9253160.1"/>
    <property type="molecule type" value="Genomic_DNA"/>
</dbReference>
<feature type="domain" description="Calcineurin-like phosphoesterase" evidence="7">
    <location>
        <begin position="1"/>
        <end position="93"/>
    </location>
</feature>
<gene>
    <name evidence="6 8" type="primary">sbcD</name>
    <name evidence="8" type="ORF">IQ217_04645</name>
</gene>
<dbReference type="CDD" id="cd00840">
    <property type="entry name" value="MPP_Mre11_N"/>
    <property type="match status" value="1"/>
</dbReference>
<evidence type="ECO:0000256" key="4">
    <source>
        <dbReference type="ARBA" id="ARBA00022801"/>
    </source>
</evidence>
<keyword evidence="6" id="KW-0255">Endonuclease</keyword>
<evidence type="ECO:0000256" key="3">
    <source>
        <dbReference type="ARBA" id="ARBA00022722"/>
    </source>
</evidence>
<keyword evidence="9" id="KW-1185">Reference proteome</keyword>
<dbReference type="Proteomes" id="UP000658720">
    <property type="component" value="Unassembled WGS sequence"/>
</dbReference>
<evidence type="ECO:0000259" key="7">
    <source>
        <dbReference type="Pfam" id="PF00149"/>
    </source>
</evidence>
<proteinExistence type="inferred from homology"/>